<gene>
    <name evidence="2" type="ORF">JOB18_042143</name>
</gene>
<dbReference type="AlphaFoldDB" id="A0AAV6RQA0"/>
<proteinExistence type="predicted"/>
<keyword evidence="1" id="KW-0472">Membrane</keyword>
<dbReference type="Proteomes" id="UP000693946">
    <property type="component" value="Linkage Group LG18"/>
</dbReference>
<sequence>MMACVHVYMAFGSSLIVIIYICLIFAFLSNLFGNVFMSLFGCNVQNPRKLTEKSFYIFAELPSFLSLVIAKHDRAVLFTPLQHSQKFYSFFSFCQEIIDSQAKYYFKCVIELNVKATYRMQWASLIPPLAVSTA</sequence>
<keyword evidence="3" id="KW-1185">Reference proteome</keyword>
<organism evidence="2 3">
    <name type="scientific">Solea senegalensis</name>
    <name type="common">Senegalese sole</name>
    <dbReference type="NCBI Taxonomy" id="28829"/>
    <lineage>
        <taxon>Eukaryota</taxon>
        <taxon>Metazoa</taxon>
        <taxon>Chordata</taxon>
        <taxon>Craniata</taxon>
        <taxon>Vertebrata</taxon>
        <taxon>Euteleostomi</taxon>
        <taxon>Actinopterygii</taxon>
        <taxon>Neopterygii</taxon>
        <taxon>Teleostei</taxon>
        <taxon>Neoteleostei</taxon>
        <taxon>Acanthomorphata</taxon>
        <taxon>Carangaria</taxon>
        <taxon>Pleuronectiformes</taxon>
        <taxon>Pleuronectoidei</taxon>
        <taxon>Soleidae</taxon>
        <taxon>Solea</taxon>
    </lineage>
</organism>
<keyword evidence="1" id="KW-1133">Transmembrane helix</keyword>
<comment type="caution">
    <text evidence="2">The sequence shown here is derived from an EMBL/GenBank/DDBJ whole genome shotgun (WGS) entry which is preliminary data.</text>
</comment>
<evidence type="ECO:0000256" key="1">
    <source>
        <dbReference type="SAM" id="Phobius"/>
    </source>
</evidence>
<protein>
    <submittedName>
        <fullName evidence="2">Uncharacterized protein</fullName>
    </submittedName>
</protein>
<dbReference type="EMBL" id="JAGKHQ010000010">
    <property type="protein sequence ID" value="KAG7507682.1"/>
    <property type="molecule type" value="Genomic_DNA"/>
</dbReference>
<reference evidence="2 3" key="1">
    <citation type="journal article" date="2021" name="Sci. Rep.">
        <title>Chromosome anchoring in Senegalese sole (Solea senegalensis) reveals sex-associated markers and genome rearrangements in flatfish.</title>
        <authorList>
            <person name="Guerrero-Cozar I."/>
            <person name="Gomez-Garrido J."/>
            <person name="Berbel C."/>
            <person name="Martinez-Blanch J.F."/>
            <person name="Alioto T."/>
            <person name="Claros M.G."/>
            <person name="Gagnaire P.A."/>
            <person name="Manchado M."/>
        </authorList>
    </citation>
    <scope>NUCLEOTIDE SEQUENCE [LARGE SCALE GENOMIC DNA]</scope>
    <source>
        <strain evidence="2">Sse05_10M</strain>
    </source>
</reference>
<accession>A0AAV6RQA0</accession>
<evidence type="ECO:0000313" key="3">
    <source>
        <dbReference type="Proteomes" id="UP000693946"/>
    </source>
</evidence>
<name>A0AAV6RQA0_SOLSE</name>
<feature type="transmembrane region" description="Helical" evidence="1">
    <location>
        <begin position="6"/>
        <end position="28"/>
    </location>
</feature>
<keyword evidence="1" id="KW-0812">Transmembrane</keyword>
<evidence type="ECO:0000313" key="2">
    <source>
        <dbReference type="EMBL" id="KAG7507682.1"/>
    </source>
</evidence>